<dbReference type="Pfam" id="PF21789">
    <property type="entry name" value="TNP-like_RNaseH_C"/>
    <property type="match status" value="1"/>
</dbReference>
<accession>A0AAQ4E6B7</accession>
<protein>
    <recommendedName>
        <fullName evidence="1">Transposable element P transposase-like RNase H C-terminal domain-containing protein</fullName>
    </recommendedName>
</protein>
<dbReference type="EMBL" id="JARKHS020021452">
    <property type="protein sequence ID" value="KAK8770230.1"/>
    <property type="molecule type" value="Genomic_DNA"/>
</dbReference>
<evidence type="ECO:0000313" key="3">
    <source>
        <dbReference type="Proteomes" id="UP001321473"/>
    </source>
</evidence>
<gene>
    <name evidence="2" type="ORF">V5799_013304</name>
</gene>
<keyword evidence="3" id="KW-1185">Reference proteome</keyword>
<proteinExistence type="predicted"/>
<evidence type="ECO:0000259" key="1">
    <source>
        <dbReference type="Pfam" id="PF21789"/>
    </source>
</evidence>
<dbReference type="InterPro" id="IPR048367">
    <property type="entry name" value="TNP-like_RNaseH_C"/>
</dbReference>
<dbReference type="Proteomes" id="UP001321473">
    <property type="component" value="Unassembled WGS sequence"/>
</dbReference>
<dbReference type="PANTHER" id="PTHR47577:SF2">
    <property type="entry name" value="THAP DOMAIN CONTAINING 9"/>
    <property type="match status" value="1"/>
</dbReference>
<comment type="caution">
    <text evidence="2">The sequence shown here is derived from an EMBL/GenBank/DDBJ whole genome shotgun (WGS) entry which is preliminary data.</text>
</comment>
<sequence>MRVSYAFQLFGDTVLNGLRLYKTELEASGGSLEPVLTFFGMIRDLIEIMTSRFPAKALRPGSVAEGQLLSFLAYLTEWELHAGVQGGFLSASTAVGLRVTVSSVLSILDYLSKHVGYKYIMTSKLSQDPVENLFGIVRQSSGYNGHPTPQQFLITVSCLSFYGLAKSVSNGNAEPGVLTSLLKPDEVVPSKPSKQDLIESLLHDGNLTGAEQHIKDLSNVVPDHGPCVVAKSDARLVFYICGYVARKLVRKTNCEECRTLLLTSKESVELLDAADYTRG</sequence>
<dbReference type="PANTHER" id="PTHR47577">
    <property type="entry name" value="THAP DOMAIN-CONTAINING PROTEIN 6"/>
    <property type="match status" value="1"/>
</dbReference>
<evidence type="ECO:0000313" key="2">
    <source>
        <dbReference type="EMBL" id="KAK8770230.1"/>
    </source>
</evidence>
<feature type="domain" description="Transposable element P transposase-like RNase H C-terminal" evidence="1">
    <location>
        <begin position="123"/>
        <end position="152"/>
    </location>
</feature>
<name>A0AAQ4E6B7_AMBAM</name>
<organism evidence="2 3">
    <name type="scientific">Amblyomma americanum</name>
    <name type="common">Lone star tick</name>
    <dbReference type="NCBI Taxonomy" id="6943"/>
    <lineage>
        <taxon>Eukaryota</taxon>
        <taxon>Metazoa</taxon>
        <taxon>Ecdysozoa</taxon>
        <taxon>Arthropoda</taxon>
        <taxon>Chelicerata</taxon>
        <taxon>Arachnida</taxon>
        <taxon>Acari</taxon>
        <taxon>Parasitiformes</taxon>
        <taxon>Ixodida</taxon>
        <taxon>Ixodoidea</taxon>
        <taxon>Ixodidae</taxon>
        <taxon>Amblyomminae</taxon>
        <taxon>Amblyomma</taxon>
    </lineage>
</organism>
<reference evidence="2 3" key="1">
    <citation type="journal article" date="2023" name="Arcadia Sci">
        <title>De novo assembly of a long-read Amblyomma americanum tick genome.</title>
        <authorList>
            <person name="Chou S."/>
            <person name="Poskanzer K.E."/>
            <person name="Rollins M."/>
            <person name="Thuy-Boun P.S."/>
        </authorList>
    </citation>
    <scope>NUCLEOTIDE SEQUENCE [LARGE SCALE GENOMIC DNA]</scope>
    <source>
        <strain evidence="2">F_SG_1</strain>
        <tissue evidence="2">Salivary glands</tissue>
    </source>
</reference>
<dbReference type="AlphaFoldDB" id="A0AAQ4E6B7"/>